<reference evidence="2 3" key="1">
    <citation type="journal article" date="2024" name="Ann. Entomol. Soc. Am.">
        <title>Genomic analyses of the southern and eastern yellowjacket wasps (Hymenoptera: Vespidae) reveal evolutionary signatures of social life.</title>
        <authorList>
            <person name="Catto M.A."/>
            <person name="Caine P.B."/>
            <person name="Orr S.E."/>
            <person name="Hunt B.G."/>
            <person name="Goodisman M.A.D."/>
        </authorList>
    </citation>
    <scope>NUCLEOTIDE SEQUENCE [LARGE SCALE GENOMIC DNA]</scope>
    <source>
        <strain evidence="2">232</strain>
        <tissue evidence="2">Head and thorax</tissue>
    </source>
</reference>
<sequence>MVLNDRLSKHLVLQSSFYVNTRECTEHLLLFIWPNIFLCFMVLTMNISKYLYISVIDRKKEKKKLKIISGLGNKMKISFKSVSTRLNYRIEWYRELQKRSHDKNHCNCPVPLEKFYTNNVIEDKLFKKNNKT</sequence>
<dbReference type="AlphaFoldDB" id="A0ABD2D0A3"/>
<feature type="transmembrane region" description="Helical" evidence="1">
    <location>
        <begin position="31"/>
        <end position="53"/>
    </location>
</feature>
<evidence type="ECO:0000313" key="3">
    <source>
        <dbReference type="Proteomes" id="UP001607303"/>
    </source>
</evidence>
<proteinExistence type="predicted"/>
<evidence type="ECO:0000313" key="2">
    <source>
        <dbReference type="EMBL" id="KAL2750803.1"/>
    </source>
</evidence>
<comment type="caution">
    <text evidence="2">The sequence shown here is derived from an EMBL/GenBank/DDBJ whole genome shotgun (WGS) entry which is preliminary data.</text>
</comment>
<keyword evidence="1" id="KW-1133">Transmembrane helix</keyword>
<keyword evidence="1" id="KW-0812">Transmembrane</keyword>
<organism evidence="2 3">
    <name type="scientific">Vespula maculifrons</name>
    <name type="common">Eastern yellow jacket</name>
    <name type="synonym">Wasp</name>
    <dbReference type="NCBI Taxonomy" id="7453"/>
    <lineage>
        <taxon>Eukaryota</taxon>
        <taxon>Metazoa</taxon>
        <taxon>Ecdysozoa</taxon>
        <taxon>Arthropoda</taxon>
        <taxon>Hexapoda</taxon>
        <taxon>Insecta</taxon>
        <taxon>Pterygota</taxon>
        <taxon>Neoptera</taxon>
        <taxon>Endopterygota</taxon>
        <taxon>Hymenoptera</taxon>
        <taxon>Apocrita</taxon>
        <taxon>Aculeata</taxon>
        <taxon>Vespoidea</taxon>
        <taxon>Vespidae</taxon>
        <taxon>Vespinae</taxon>
        <taxon>Vespula</taxon>
    </lineage>
</organism>
<gene>
    <name evidence="2" type="ORF">V1477_000906</name>
</gene>
<protein>
    <submittedName>
        <fullName evidence="2">Uncharacterized protein</fullName>
    </submittedName>
</protein>
<name>A0ABD2D0A3_VESMC</name>
<keyword evidence="1" id="KW-0472">Membrane</keyword>
<accession>A0ABD2D0A3</accession>
<evidence type="ECO:0000256" key="1">
    <source>
        <dbReference type="SAM" id="Phobius"/>
    </source>
</evidence>
<dbReference type="Proteomes" id="UP001607303">
    <property type="component" value="Unassembled WGS sequence"/>
</dbReference>
<dbReference type="EMBL" id="JAYRBN010000008">
    <property type="protein sequence ID" value="KAL2750803.1"/>
    <property type="molecule type" value="Genomic_DNA"/>
</dbReference>
<keyword evidence="3" id="KW-1185">Reference proteome</keyword>